<feature type="region of interest" description="Disordered" evidence="1">
    <location>
        <begin position="66"/>
        <end position="128"/>
    </location>
</feature>
<dbReference type="Proteomes" id="UP000187203">
    <property type="component" value="Unassembled WGS sequence"/>
</dbReference>
<sequence length="128" mass="13713">MASGPATSSTISSSTSSTISNSTMNSSLGFSLSTTTATNFNHLVPVRLDRTNFLLWRLEQHSLVETTPITANIATRSPPSNGRSSRNQDHGRGNYNSSNSFRGRGRRRGRSTFQSGSNSNNLTGASTN</sequence>
<feature type="region of interest" description="Disordered" evidence="1">
    <location>
        <begin position="1"/>
        <end position="23"/>
    </location>
</feature>
<feature type="compositionally biased region" description="Polar residues" evidence="1">
    <location>
        <begin position="118"/>
        <end position="128"/>
    </location>
</feature>
<evidence type="ECO:0000256" key="1">
    <source>
        <dbReference type="SAM" id="MobiDB-lite"/>
    </source>
</evidence>
<protein>
    <submittedName>
        <fullName evidence="2">Uncharacterized protein</fullName>
    </submittedName>
</protein>
<feature type="compositionally biased region" description="Polar residues" evidence="1">
    <location>
        <begin position="66"/>
        <end position="75"/>
    </location>
</feature>
<feature type="compositionally biased region" description="Low complexity" evidence="1">
    <location>
        <begin position="76"/>
        <end position="85"/>
    </location>
</feature>
<feature type="compositionally biased region" description="Low complexity" evidence="1">
    <location>
        <begin position="7"/>
        <end position="23"/>
    </location>
</feature>
<keyword evidence="3" id="KW-1185">Reference proteome</keyword>
<dbReference type="EMBL" id="AWUE01012049">
    <property type="protein sequence ID" value="OMP10074.1"/>
    <property type="molecule type" value="Genomic_DNA"/>
</dbReference>
<accession>A0A1R3KSM9</accession>
<organism evidence="2 3">
    <name type="scientific">Corchorus olitorius</name>
    <dbReference type="NCBI Taxonomy" id="93759"/>
    <lineage>
        <taxon>Eukaryota</taxon>
        <taxon>Viridiplantae</taxon>
        <taxon>Streptophyta</taxon>
        <taxon>Embryophyta</taxon>
        <taxon>Tracheophyta</taxon>
        <taxon>Spermatophyta</taxon>
        <taxon>Magnoliopsida</taxon>
        <taxon>eudicotyledons</taxon>
        <taxon>Gunneridae</taxon>
        <taxon>Pentapetalae</taxon>
        <taxon>rosids</taxon>
        <taxon>malvids</taxon>
        <taxon>Malvales</taxon>
        <taxon>Malvaceae</taxon>
        <taxon>Grewioideae</taxon>
        <taxon>Apeibeae</taxon>
        <taxon>Corchorus</taxon>
    </lineage>
</organism>
<proteinExistence type="predicted"/>
<name>A0A1R3KSM9_9ROSI</name>
<comment type="caution">
    <text evidence="2">The sequence shown here is derived from an EMBL/GenBank/DDBJ whole genome shotgun (WGS) entry which is preliminary data.</text>
</comment>
<feature type="compositionally biased region" description="Low complexity" evidence="1">
    <location>
        <begin position="93"/>
        <end position="102"/>
    </location>
</feature>
<evidence type="ECO:0000313" key="2">
    <source>
        <dbReference type="EMBL" id="OMP10074.1"/>
    </source>
</evidence>
<evidence type="ECO:0000313" key="3">
    <source>
        <dbReference type="Proteomes" id="UP000187203"/>
    </source>
</evidence>
<gene>
    <name evidence="2" type="ORF">COLO4_04849</name>
</gene>
<dbReference type="AlphaFoldDB" id="A0A1R3KSM9"/>
<reference evidence="3" key="1">
    <citation type="submission" date="2013-09" db="EMBL/GenBank/DDBJ databases">
        <title>Corchorus olitorius genome sequencing.</title>
        <authorList>
            <person name="Alam M."/>
            <person name="Haque M.S."/>
            <person name="Islam M.S."/>
            <person name="Emdad E.M."/>
            <person name="Islam M.M."/>
            <person name="Ahmed B."/>
            <person name="Halim A."/>
            <person name="Hossen Q.M.M."/>
            <person name="Hossain M.Z."/>
            <person name="Ahmed R."/>
            <person name="Khan M.M."/>
            <person name="Islam R."/>
            <person name="Rashid M.M."/>
            <person name="Khan S.A."/>
            <person name="Rahman M.S."/>
            <person name="Alam M."/>
            <person name="Yahiya A.S."/>
            <person name="Khan M.S."/>
            <person name="Azam M.S."/>
            <person name="Haque T."/>
            <person name="Lashkar M.Z.H."/>
            <person name="Akhand A.I."/>
            <person name="Morshed G."/>
            <person name="Roy S."/>
            <person name="Uddin K.S."/>
            <person name="Rabeya T."/>
            <person name="Hossain A.S."/>
            <person name="Chowdhury A."/>
            <person name="Snigdha A.R."/>
            <person name="Mortoza M.S."/>
            <person name="Matin S.A."/>
            <person name="Hoque S.M.E."/>
            <person name="Islam M.K."/>
            <person name="Roy D.K."/>
            <person name="Haider R."/>
            <person name="Moosa M.M."/>
            <person name="Elias S.M."/>
            <person name="Hasan A.M."/>
            <person name="Jahan S."/>
            <person name="Shafiuddin M."/>
            <person name="Mahmood N."/>
            <person name="Shommy N.S."/>
        </authorList>
    </citation>
    <scope>NUCLEOTIDE SEQUENCE [LARGE SCALE GENOMIC DNA]</scope>
    <source>
        <strain evidence="3">cv. O-4</strain>
    </source>
</reference>